<keyword evidence="1" id="KW-0812">Transmembrane</keyword>
<dbReference type="OrthoDB" id="4961272at2759"/>
<keyword evidence="1" id="KW-0472">Membrane</keyword>
<sequence>MRSFKYHVAYWAVAYAANIMYRASTLTLGVPEVLFQALLVPLLVFFVTLVVQGPSPEPWPRLYYIASGALLVSLGSVSRYFYIPSVGVIQPNNFVHCCVAFEVAGTLESVRQDRQDIEPCSVGIFMEAVRRNLGSRRRGIVEFYSVWLSYMLTLMFVISILDLFLIRSYGAKATCLSIVGYYLPNNQGPAGSFALLFYVAAAVEDVAETLFLVILKRCGLRRPKVVEGATPLLDPRWGWDCFSCEIAQTSFMMVVMLLSTIFES</sequence>
<evidence type="ECO:0000313" key="2">
    <source>
        <dbReference type="EMBL" id="QLI72240.1"/>
    </source>
</evidence>
<dbReference type="AlphaFoldDB" id="A0A7D5YUD9"/>
<feature type="transmembrane region" description="Helical" evidence="1">
    <location>
        <begin position="63"/>
        <end position="82"/>
    </location>
</feature>
<evidence type="ECO:0000256" key="1">
    <source>
        <dbReference type="SAM" id="Phobius"/>
    </source>
</evidence>
<dbReference type="RefSeq" id="XP_065987423.1">
    <property type="nucleotide sequence ID" value="XM_066131186.1"/>
</dbReference>
<dbReference type="Proteomes" id="UP000510686">
    <property type="component" value="Chromosome 5"/>
</dbReference>
<keyword evidence="1" id="KW-1133">Transmembrane helix</keyword>
<organism evidence="2 3">
    <name type="scientific">Metarhizium brunneum</name>
    <dbReference type="NCBI Taxonomy" id="500148"/>
    <lineage>
        <taxon>Eukaryota</taxon>
        <taxon>Fungi</taxon>
        <taxon>Dikarya</taxon>
        <taxon>Ascomycota</taxon>
        <taxon>Pezizomycotina</taxon>
        <taxon>Sordariomycetes</taxon>
        <taxon>Hypocreomycetidae</taxon>
        <taxon>Hypocreales</taxon>
        <taxon>Clavicipitaceae</taxon>
        <taxon>Metarhizium</taxon>
    </lineage>
</organism>
<gene>
    <name evidence="2" type="ORF">G6M90_00g081870</name>
</gene>
<dbReference type="KEGG" id="mbrn:90968054"/>
<name>A0A7D5YUD9_9HYPO</name>
<feature type="transmembrane region" description="Helical" evidence="1">
    <location>
        <begin position="193"/>
        <end position="215"/>
    </location>
</feature>
<accession>A0A7D5YUD9</accession>
<feature type="transmembrane region" description="Helical" evidence="1">
    <location>
        <begin position="140"/>
        <end position="161"/>
    </location>
</feature>
<reference evidence="2 3" key="1">
    <citation type="submission" date="2020-07" db="EMBL/GenBank/DDBJ databases">
        <title>Telomere length de novo assembly of all 7 chromosomes of the fungus, Metarhizium brunneum, using a novel assembly pipeline.</title>
        <authorList>
            <person name="Saud z."/>
            <person name="Kortsinoglou A."/>
            <person name="Kouvelis V.N."/>
            <person name="Butt T.M."/>
        </authorList>
    </citation>
    <scope>NUCLEOTIDE SEQUENCE [LARGE SCALE GENOMIC DNA]</scope>
    <source>
        <strain evidence="2 3">4556</strain>
    </source>
</reference>
<feature type="transmembrane region" description="Helical" evidence="1">
    <location>
        <begin position="33"/>
        <end position="51"/>
    </location>
</feature>
<evidence type="ECO:0000313" key="3">
    <source>
        <dbReference type="Proteomes" id="UP000510686"/>
    </source>
</evidence>
<protein>
    <submittedName>
        <fullName evidence="2">Uncharacterized protein</fullName>
    </submittedName>
</protein>
<dbReference type="GeneID" id="90968054"/>
<proteinExistence type="predicted"/>
<dbReference type="EMBL" id="CP058936">
    <property type="protein sequence ID" value="QLI72240.1"/>
    <property type="molecule type" value="Genomic_DNA"/>
</dbReference>
<keyword evidence="3" id="KW-1185">Reference proteome</keyword>